<dbReference type="EMBL" id="JAYMYQ010000001">
    <property type="protein sequence ID" value="KAK7361248.1"/>
    <property type="molecule type" value="Genomic_DNA"/>
</dbReference>
<evidence type="ECO:0000313" key="1">
    <source>
        <dbReference type="EMBL" id="KAK7361248.1"/>
    </source>
</evidence>
<comment type="caution">
    <text evidence="1">The sequence shown here is derived from an EMBL/GenBank/DDBJ whole genome shotgun (WGS) entry which is preliminary data.</text>
</comment>
<reference evidence="1 2" key="1">
    <citation type="submission" date="2024-01" db="EMBL/GenBank/DDBJ databases">
        <title>The genomes of 5 underutilized Papilionoideae crops provide insights into root nodulation and disease resistanc.</title>
        <authorList>
            <person name="Jiang F."/>
        </authorList>
    </citation>
    <scope>NUCLEOTIDE SEQUENCE [LARGE SCALE GENOMIC DNA]</scope>
    <source>
        <strain evidence="1">LVBAO_FW01</strain>
        <tissue evidence="1">Leaves</tissue>
    </source>
</reference>
<organism evidence="1 2">
    <name type="scientific">Canavalia gladiata</name>
    <name type="common">Sword bean</name>
    <name type="synonym">Dolichos gladiatus</name>
    <dbReference type="NCBI Taxonomy" id="3824"/>
    <lineage>
        <taxon>Eukaryota</taxon>
        <taxon>Viridiplantae</taxon>
        <taxon>Streptophyta</taxon>
        <taxon>Embryophyta</taxon>
        <taxon>Tracheophyta</taxon>
        <taxon>Spermatophyta</taxon>
        <taxon>Magnoliopsida</taxon>
        <taxon>eudicotyledons</taxon>
        <taxon>Gunneridae</taxon>
        <taxon>Pentapetalae</taxon>
        <taxon>rosids</taxon>
        <taxon>fabids</taxon>
        <taxon>Fabales</taxon>
        <taxon>Fabaceae</taxon>
        <taxon>Papilionoideae</taxon>
        <taxon>50 kb inversion clade</taxon>
        <taxon>NPAAA clade</taxon>
        <taxon>indigoferoid/millettioid clade</taxon>
        <taxon>Phaseoleae</taxon>
        <taxon>Canavalia</taxon>
    </lineage>
</organism>
<proteinExistence type="predicted"/>
<dbReference type="AlphaFoldDB" id="A0AAN9RC37"/>
<name>A0AAN9RC37_CANGL</name>
<protein>
    <submittedName>
        <fullName evidence="1">Uncharacterized protein</fullName>
    </submittedName>
</protein>
<accession>A0AAN9RC37</accession>
<dbReference type="Proteomes" id="UP001367508">
    <property type="component" value="Unassembled WGS sequence"/>
</dbReference>
<gene>
    <name evidence="1" type="ORF">VNO77_03296</name>
</gene>
<keyword evidence="2" id="KW-1185">Reference proteome</keyword>
<evidence type="ECO:0000313" key="2">
    <source>
        <dbReference type="Proteomes" id="UP001367508"/>
    </source>
</evidence>
<sequence length="143" mass="15847">MSNLLSSIFGDFLNLGLKDKDFSYCLKPNDSQDFSCQFVPPRRMANGLNQVVLSRWPENLGITVFSARSLQEKSEICSQFKSHLEPLSSLSLLISLLVDCSQPSGPILVNKVSLGRIREQESQKKLAKAILLSPEGFDASTKI</sequence>